<proteinExistence type="predicted"/>
<dbReference type="GO" id="GO:0008270">
    <property type="term" value="F:zinc ion binding"/>
    <property type="evidence" value="ECO:0007669"/>
    <property type="project" value="UniProtKB-KW"/>
</dbReference>
<dbReference type="PROSITE" id="PS00028">
    <property type="entry name" value="ZINC_FINGER_C2H2_1"/>
    <property type="match status" value="2"/>
</dbReference>
<dbReference type="PANTHER" id="PTHR16515">
    <property type="entry name" value="PR DOMAIN ZINC FINGER PROTEIN"/>
    <property type="match status" value="1"/>
</dbReference>
<gene>
    <name evidence="9" type="primary">LOC114333860</name>
</gene>
<evidence type="ECO:0000256" key="6">
    <source>
        <dbReference type="ARBA" id="ARBA00023242"/>
    </source>
</evidence>
<dbReference type="GO" id="GO:0010468">
    <property type="term" value="P:regulation of gene expression"/>
    <property type="evidence" value="ECO:0007669"/>
    <property type="project" value="TreeGrafter"/>
</dbReference>
<dbReference type="AlphaFoldDB" id="A0A6P7FTK5"/>
<sequence length="195" mass="22741">MEVKQEISEETCKIEIEYNDMDDFKCEIQEESNEQTTHDTYDVGDLKKCPIKTEIEHGNKLNLFEENQKTENGHVHDESKIEIIEKLIGDLSYEGNDMNRHNEGKTLNKNMQVVTGKIPYKCDTCFMQFSRGGDLKKHLRVHTGEKPYKCEICFKQFSDASSFKTHLKVHTSEKSYKCEICFKQFSDASSLKRHI</sequence>
<dbReference type="PROSITE" id="PS50157">
    <property type="entry name" value="ZINC_FINGER_C2H2_2"/>
    <property type="match status" value="3"/>
</dbReference>
<feature type="domain" description="C2H2-type" evidence="8">
    <location>
        <begin position="176"/>
        <end position="195"/>
    </location>
</feature>
<name>A0A6P7FTK5_DIAVI</name>
<evidence type="ECO:0000256" key="5">
    <source>
        <dbReference type="ARBA" id="ARBA00022833"/>
    </source>
</evidence>
<dbReference type="InParanoid" id="A0A6P7FTK5"/>
<dbReference type="RefSeq" id="XP_028139656.1">
    <property type="nucleotide sequence ID" value="XM_028283855.1"/>
</dbReference>
<dbReference type="SMART" id="SM00355">
    <property type="entry name" value="ZnF_C2H2"/>
    <property type="match status" value="3"/>
</dbReference>
<dbReference type="FunFam" id="3.30.160.60:FF:000072">
    <property type="entry name" value="zinc finger protein 143 isoform X1"/>
    <property type="match status" value="1"/>
</dbReference>
<dbReference type="FunFam" id="3.30.160.60:FF:000912">
    <property type="entry name" value="Zinc finger protein 660"/>
    <property type="match status" value="1"/>
</dbReference>
<feature type="domain" description="C2H2-type" evidence="8">
    <location>
        <begin position="148"/>
        <end position="175"/>
    </location>
</feature>
<dbReference type="Pfam" id="PF00096">
    <property type="entry name" value="zf-C2H2"/>
    <property type="match status" value="3"/>
</dbReference>
<dbReference type="Gene3D" id="3.30.160.60">
    <property type="entry name" value="Classic Zinc Finger"/>
    <property type="match status" value="3"/>
</dbReference>
<keyword evidence="2" id="KW-0479">Metal-binding</keyword>
<dbReference type="InterPro" id="IPR013087">
    <property type="entry name" value="Znf_C2H2_type"/>
</dbReference>
<evidence type="ECO:0000256" key="2">
    <source>
        <dbReference type="ARBA" id="ARBA00022723"/>
    </source>
</evidence>
<feature type="domain" description="C2H2-type" evidence="8">
    <location>
        <begin position="120"/>
        <end position="147"/>
    </location>
</feature>
<dbReference type="PANTHER" id="PTHR16515:SF66">
    <property type="entry name" value="C2H2-TYPE DOMAIN-CONTAINING PROTEIN"/>
    <property type="match status" value="1"/>
</dbReference>
<dbReference type="InterPro" id="IPR050331">
    <property type="entry name" value="Zinc_finger"/>
</dbReference>
<evidence type="ECO:0000256" key="3">
    <source>
        <dbReference type="ARBA" id="ARBA00022737"/>
    </source>
</evidence>
<keyword evidence="5" id="KW-0862">Zinc</keyword>
<keyword evidence="4 7" id="KW-0863">Zinc-finger</keyword>
<evidence type="ECO:0000256" key="7">
    <source>
        <dbReference type="PROSITE-ProRule" id="PRU00042"/>
    </source>
</evidence>
<dbReference type="GO" id="GO:0005634">
    <property type="term" value="C:nucleus"/>
    <property type="evidence" value="ECO:0007669"/>
    <property type="project" value="UniProtKB-SubCell"/>
</dbReference>
<dbReference type="InterPro" id="IPR036236">
    <property type="entry name" value="Znf_C2H2_sf"/>
</dbReference>
<evidence type="ECO:0000313" key="9">
    <source>
        <dbReference type="RefSeq" id="XP_028139656.1"/>
    </source>
</evidence>
<evidence type="ECO:0000256" key="1">
    <source>
        <dbReference type="ARBA" id="ARBA00004123"/>
    </source>
</evidence>
<keyword evidence="6" id="KW-0539">Nucleus</keyword>
<protein>
    <submittedName>
        <fullName evidence="9">Zinc finger protein 34-like</fullName>
    </submittedName>
</protein>
<evidence type="ECO:0000256" key="4">
    <source>
        <dbReference type="ARBA" id="ARBA00022771"/>
    </source>
</evidence>
<comment type="subcellular location">
    <subcellularLocation>
        <location evidence="1">Nucleus</location>
    </subcellularLocation>
</comment>
<evidence type="ECO:0000259" key="8">
    <source>
        <dbReference type="PROSITE" id="PS50157"/>
    </source>
</evidence>
<dbReference type="FunFam" id="3.30.160.60:FF:000176">
    <property type="entry name" value="zinc finger protein 70"/>
    <property type="match status" value="1"/>
</dbReference>
<keyword evidence="3" id="KW-0677">Repeat</keyword>
<dbReference type="SUPFAM" id="SSF57667">
    <property type="entry name" value="beta-beta-alpha zinc fingers"/>
    <property type="match status" value="2"/>
</dbReference>
<organism evidence="9">
    <name type="scientific">Diabrotica virgifera virgifera</name>
    <name type="common">western corn rootworm</name>
    <dbReference type="NCBI Taxonomy" id="50390"/>
    <lineage>
        <taxon>Eukaryota</taxon>
        <taxon>Metazoa</taxon>
        <taxon>Ecdysozoa</taxon>
        <taxon>Arthropoda</taxon>
        <taxon>Hexapoda</taxon>
        <taxon>Insecta</taxon>
        <taxon>Pterygota</taxon>
        <taxon>Neoptera</taxon>
        <taxon>Endopterygota</taxon>
        <taxon>Coleoptera</taxon>
        <taxon>Polyphaga</taxon>
        <taxon>Cucujiformia</taxon>
        <taxon>Chrysomeloidea</taxon>
        <taxon>Chrysomelidae</taxon>
        <taxon>Galerucinae</taxon>
        <taxon>Diabroticina</taxon>
        <taxon>Diabroticites</taxon>
        <taxon>Diabrotica</taxon>
    </lineage>
</organism>
<accession>A0A6P7FTK5</accession>
<reference evidence="9" key="1">
    <citation type="submission" date="2025-08" db="UniProtKB">
        <authorList>
            <consortium name="RefSeq"/>
        </authorList>
    </citation>
    <scope>IDENTIFICATION</scope>
    <source>
        <tissue evidence="9">Whole insect</tissue>
    </source>
</reference>